<dbReference type="Proteomes" id="UP000220353">
    <property type="component" value="Unassembled WGS sequence"/>
</dbReference>
<comment type="caution">
    <text evidence="1">The sequence shown here is derived from an EMBL/GenBank/DDBJ whole genome shotgun (WGS) entry which is preliminary data.</text>
</comment>
<protein>
    <recommendedName>
        <fullName evidence="3">GIY-YIG domain-containing protein</fullName>
    </recommendedName>
</protein>
<dbReference type="RefSeq" id="WP_097587177.1">
    <property type="nucleotide sequence ID" value="NZ_NWTC01000012.1"/>
</dbReference>
<evidence type="ECO:0000313" key="1">
    <source>
        <dbReference type="EMBL" id="PDT46674.1"/>
    </source>
</evidence>
<gene>
    <name evidence="1" type="ORF">CO661_17380</name>
</gene>
<evidence type="ECO:0000313" key="2">
    <source>
        <dbReference type="Proteomes" id="UP000220353"/>
    </source>
</evidence>
<accession>A0A2A6LVT2</accession>
<dbReference type="InterPro" id="IPR035901">
    <property type="entry name" value="GIY-YIG_endonuc_sf"/>
</dbReference>
<sequence length="269" mass="31711">MTAIMLRDIWPLAKVQEFKLHFARYNSHNQPLDVFARDRKEWQGWQEYWPGRDDFNLPFVFSIMQFYHEPDTWLFGGVWRIVMRHAERYDVELTDQGIGFIGRLKLGLRYLNRSTRVKLENHFDQFEVREILREPYSGRVFPGFENIDLGFAELETLIRNNRPDRTAALSNVKGVYMISDVLTGKRYIGSAYGTEGIWSRWMSYVTTGHGGNVELRKLVTDPTLSYCLEAFRFTLLEYRPALTPDDAIIGRESFWKRVLLSQEHGLNRN</sequence>
<evidence type="ECO:0008006" key="3">
    <source>
        <dbReference type="Google" id="ProtNLM"/>
    </source>
</evidence>
<dbReference type="AlphaFoldDB" id="A0A2A6LVT2"/>
<proteinExistence type="predicted"/>
<dbReference type="CDD" id="cd10446">
    <property type="entry name" value="GIY-YIG_unchar_1"/>
    <property type="match status" value="1"/>
</dbReference>
<reference evidence="1 2" key="1">
    <citation type="submission" date="2017-09" db="EMBL/GenBank/DDBJ databases">
        <title>Comparative genomics of rhizobia isolated from Phaseolus vulgaris in China.</title>
        <authorList>
            <person name="Tong W."/>
        </authorList>
    </citation>
    <scope>NUCLEOTIDE SEQUENCE [LARGE SCALE GENOMIC DNA]</scope>
    <source>
        <strain evidence="1 2">PCH1</strain>
    </source>
</reference>
<dbReference type="EMBL" id="NWTC01000012">
    <property type="protein sequence ID" value="PDT46674.1"/>
    <property type="molecule type" value="Genomic_DNA"/>
</dbReference>
<name>A0A2A6LVT2_RHIFR</name>
<dbReference type="Gene3D" id="3.40.1440.10">
    <property type="entry name" value="GIY-YIG endonuclease"/>
    <property type="match status" value="1"/>
</dbReference>
<organism evidence="1 2">
    <name type="scientific">Rhizobium fredii</name>
    <name type="common">Sinorhizobium fredii</name>
    <dbReference type="NCBI Taxonomy" id="380"/>
    <lineage>
        <taxon>Bacteria</taxon>
        <taxon>Pseudomonadati</taxon>
        <taxon>Pseudomonadota</taxon>
        <taxon>Alphaproteobacteria</taxon>
        <taxon>Hyphomicrobiales</taxon>
        <taxon>Rhizobiaceae</taxon>
        <taxon>Sinorhizobium/Ensifer group</taxon>
        <taxon>Sinorhizobium</taxon>
    </lineage>
</organism>
<dbReference type="SUPFAM" id="SSF82771">
    <property type="entry name" value="GIY-YIG endonuclease"/>
    <property type="match status" value="1"/>
</dbReference>